<dbReference type="HOGENOM" id="CLU_950922_0_0_1"/>
<name>A7RMW2_NEMVE</name>
<feature type="region of interest" description="Disordered" evidence="1">
    <location>
        <begin position="1"/>
        <end position="27"/>
    </location>
</feature>
<dbReference type="InterPro" id="IPR031591">
    <property type="entry name" value="CCDC106"/>
</dbReference>
<dbReference type="EMBL" id="DS469521">
    <property type="protein sequence ID" value="EDO47214.1"/>
    <property type="molecule type" value="Genomic_DNA"/>
</dbReference>
<dbReference type="PANTHER" id="PTHR16477:SF2">
    <property type="entry name" value="COILED-COIL DOMAIN-CONTAINING PROTEIN 106"/>
    <property type="match status" value="1"/>
</dbReference>
<sequence>MKKVPQGTRCVEDGAGTNNTGLPATNGWDFRESTRRQWIPVGGWIHRTTGIPYANTISASIARLRRPLRPTKEVPQGTRFYAEVKTKDKKDLSPSALTSISAAIHRTITSQPFARTINILKDAEFLQSNKMFEVVCKSYYKHVNPKPEHKSPIEPGDMDKLRSYFDVDSPNKLQEFVWFNDDSEQKYVCIKHTEQSKNYQGGYKQKDQDYSDVRMYGIPGSPLDPIAALEKMLEKLHPECDALLQTPLVNFDKKGSCWYKNEPLGKNSISKLMPKISQKAGLSKVYTAHCVRA</sequence>
<accession>A7RMW2</accession>
<keyword evidence="3" id="KW-1185">Reference proteome</keyword>
<evidence type="ECO:0000313" key="2">
    <source>
        <dbReference type="EMBL" id="EDO47214.1"/>
    </source>
</evidence>
<evidence type="ECO:0000256" key="1">
    <source>
        <dbReference type="SAM" id="MobiDB-lite"/>
    </source>
</evidence>
<dbReference type="Proteomes" id="UP000001593">
    <property type="component" value="Unassembled WGS sequence"/>
</dbReference>
<dbReference type="InParanoid" id="A7RMW2"/>
<dbReference type="PhylomeDB" id="A7RMW2"/>
<dbReference type="GO" id="GO:0005654">
    <property type="term" value="C:nucleoplasm"/>
    <property type="evidence" value="ECO:0000318"/>
    <property type="project" value="GO_Central"/>
</dbReference>
<evidence type="ECO:0000313" key="3">
    <source>
        <dbReference type="Proteomes" id="UP000001593"/>
    </source>
</evidence>
<dbReference type="STRING" id="45351.A7RMW2"/>
<reference evidence="2 3" key="1">
    <citation type="journal article" date="2007" name="Science">
        <title>Sea anemone genome reveals ancestral eumetazoan gene repertoire and genomic organization.</title>
        <authorList>
            <person name="Putnam N.H."/>
            <person name="Srivastava M."/>
            <person name="Hellsten U."/>
            <person name="Dirks B."/>
            <person name="Chapman J."/>
            <person name="Salamov A."/>
            <person name="Terry A."/>
            <person name="Shapiro H."/>
            <person name="Lindquist E."/>
            <person name="Kapitonov V.V."/>
            <person name="Jurka J."/>
            <person name="Genikhovich G."/>
            <person name="Grigoriev I.V."/>
            <person name="Lucas S.M."/>
            <person name="Steele R.E."/>
            <person name="Finnerty J.R."/>
            <person name="Technau U."/>
            <person name="Martindale M.Q."/>
            <person name="Rokhsar D.S."/>
        </authorList>
    </citation>
    <scope>NUCLEOTIDE SEQUENCE [LARGE SCALE GENOMIC DNA]</scope>
    <source>
        <strain evidence="3">CH2 X CH6</strain>
    </source>
</reference>
<dbReference type="AlphaFoldDB" id="A7RMW2"/>
<proteinExistence type="predicted"/>
<dbReference type="PANTHER" id="PTHR16477">
    <property type="entry name" value="COILED-COIL DOMAIN-CONTAINING PROTEIN 106"/>
    <property type="match status" value="1"/>
</dbReference>
<protein>
    <submittedName>
        <fullName evidence="2">Uncharacterized protein</fullName>
    </submittedName>
</protein>
<gene>
    <name evidence="2" type="ORF">NEMVEDRAFT_v1g199473</name>
</gene>
<organism evidence="2 3">
    <name type="scientific">Nematostella vectensis</name>
    <name type="common">Starlet sea anemone</name>
    <dbReference type="NCBI Taxonomy" id="45351"/>
    <lineage>
        <taxon>Eukaryota</taxon>
        <taxon>Metazoa</taxon>
        <taxon>Cnidaria</taxon>
        <taxon>Anthozoa</taxon>
        <taxon>Hexacorallia</taxon>
        <taxon>Actiniaria</taxon>
        <taxon>Edwardsiidae</taxon>
        <taxon>Nematostella</taxon>
    </lineage>
</organism>